<feature type="compositionally biased region" description="Low complexity" evidence="1">
    <location>
        <begin position="89"/>
        <end position="103"/>
    </location>
</feature>
<organism evidence="2 3">
    <name type="scientific">Platanthera zijinensis</name>
    <dbReference type="NCBI Taxonomy" id="2320716"/>
    <lineage>
        <taxon>Eukaryota</taxon>
        <taxon>Viridiplantae</taxon>
        <taxon>Streptophyta</taxon>
        <taxon>Embryophyta</taxon>
        <taxon>Tracheophyta</taxon>
        <taxon>Spermatophyta</taxon>
        <taxon>Magnoliopsida</taxon>
        <taxon>Liliopsida</taxon>
        <taxon>Asparagales</taxon>
        <taxon>Orchidaceae</taxon>
        <taxon>Orchidoideae</taxon>
        <taxon>Orchideae</taxon>
        <taxon>Orchidinae</taxon>
        <taxon>Platanthera</taxon>
    </lineage>
</organism>
<gene>
    <name evidence="2" type="ORF">KSP39_PZI009348</name>
</gene>
<keyword evidence="3" id="KW-1185">Reference proteome</keyword>
<accession>A0AAP0BMA1</accession>
<feature type="region of interest" description="Disordered" evidence="1">
    <location>
        <begin position="19"/>
        <end position="103"/>
    </location>
</feature>
<name>A0AAP0BMA1_9ASPA</name>
<evidence type="ECO:0000313" key="2">
    <source>
        <dbReference type="EMBL" id="KAK8943045.1"/>
    </source>
</evidence>
<dbReference type="Proteomes" id="UP001418222">
    <property type="component" value="Unassembled WGS sequence"/>
</dbReference>
<evidence type="ECO:0000313" key="3">
    <source>
        <dbReference type="Proteomes" id="UP001418222"/>
    </source>
</evidence>
<proteinExistence type="predicted"/>
<dbReference type="EMBL" id="JBBWWQ010000007">
    <property type="protein sequence ID" value="KAK8943045.1"/>
    <property type="molecule type" value="Genomic_DNA"/>
</dbReference>
<sequence>MAEDFQPSYWWNNSASAGGFDRRSQPIPSPPSSSLSPSTATPDAIRSRGKTECSSFHSLLQDHDPSTRPLSRLELGEASSTIPFKDGNSSSSPSSSSSNMYSSSILQGLVEQSSGFQRPCLDNQRKTAHGCYQSDQMMDFHGVLINETQQPLWKQFGDANYNPLWSNASAGGFYPSPLPPSRTQISEPSSGCRKTAMVDYYSTFF</sequence>
<protein>
    <submittedName>
        <fullName evidence="2">Uncharacterized protein</fullName>
    </submittedName>
</protein>
<comment type="caution">
    <text evidence="2">The sequence shown here is derived from an EMBL/GenBank/DDBJ whole genome shotgun (WGS) entry which is preliminary data.</text>
</comment>
<evidence type="ECO:0000256" key="1">
    <source>
        <dbReference type="SAM" id="MobiDB-lite"/>
    </source>
</evidence>
<reference evidence="2 3" key="1">
    <citation type="journal article" date="2022" name="Nat. Plants">
        <title>Genomes of leafy and leafless Platanthera orchids illuminate the evolution of mycoheterotrophy.</title>
        <authorList>
            <person name="Li M.H."/>
            <person name="Liu K.W."/>
            <person name="Li Z."/>
            <person name="Lu H.C."/>
            <person name="Ye Q.L."/>
            <person name="Zhang D."/>
            <person name="Wang J.Y."/>
            <person name="Li Y.F."/>
            <person name="Zhong Z.M."/>
            <person name="Liu X."/>
            <person name="Yu X."/>
            <person name="Liu D.K."/>
            <person name="Tu X.D."/>
            <person name="Liu B."/>
            <person name="Hao Y."/>
            <person name="Liao X.Y."/>
            <person name="Jiang Y.T."/>
            <person name="Sun W.H."/>
            <person name="Chen J."/>
            <person name="Chen Y.Q."/>
            <person name="Ai Y."/>
            <person name="Zhai J.W."/>
            <person name="Wu S.S."/>
            <person name="Zhou Z."/>
            <person name="Hsiao Y.Y."/>
            <person name="Wu W.L."/>
            <person name="Chen Y.Y."/>
            <person name="Lin Y.F."/>
            <person name="Hsu J.L."/>
            <person name="Li C.Y."/>
            <person name="Wang Z.W."/>
            <person name="Zhao X."/>
            <person name="Zhong W.Y."/>
            <person name="Ma X.K."/>
            <person name="Ma L."/>
            <person name="Huang J."/>
            <person name="Chen G.Z."/>
            <person name="Huang M.Z."/>
            <person name="Huang L."/>
            <person name="Peng D.H."/>
            <person name="Luo Y.B."/>
            <person name="Zou S.Q."/>
            <person name="Chen S.P."/>
            <person name="Lan S."/>
            <person name="Tsai W.C."/>
            <person name="Van de Peer Y."/>
            <person name="Liu Z.J."/>
        </authorList>
    </citation>
    <scope>NUCLEOTIDE SEQUENCE [LARGE SCALE GENOMIC DNA]</scope>
    <source>
        <strain evidence="2">Lor287</strain>
    </source>
</reference>
<dbReference type="AlphaFoldDB" id="A0AAP0BMA1"/>